<name>A0A2N5RTW9_9BASI</name>
<dbReference type="EMBL" id="PGCJ01001687">
    <property type="protein sequence ID" value="PLW04382.1"/>
    <property type="molecule type" value="Genomic_DNA"/>
</dbReference>
<evidence type="ECO:0000313" key="3">
    <source>
        <dbReference type="Proteomes" id="UP000235388"/>
    </source>
</evidence>
<comment type="caution">
    <text evidence="2">The sequence shown here is derived from an EMBL/GenBank/DDBJ whole genome shotgun (WGS) entry which is preliminary data.</text>
</comment>
<feature type="non-terminal residue" evidence="2">
    <location>
        <position position="1"/>
    </location>
</feature>
<keyword evidence="1" id="KW-1133">Transmembrane helix</keyword>
<organism evidence="2 3">
    <name type="scientific">Puccinia coronata f. sp. avenae</name>
    <dbReference type="NCBI Taxonomy" id="200324"/>
    <lineage>
        <taxon>Eukaryota</taxon>
        <taxon>Fungi</taxon>
        <taxon>Dikarya</taxon>
        <taxon>Basidiomycota</taxon>
        <taxon>Pucciniomycotina</taxon>
        <taxon>Pucciniomycetes</taxon>
        <taxon>Pucciniales</taxon>
        <taxon>Pucciniaceae</taxon>
        <taxon>Puccinia</taxon>
    </lineage>
</organism>
<keyword evidence="1" id="KW-0472">Membrane</keyword>
<evidence type="ECO:0000313" key="2">
    <source>
        <dbReference type="EMBL" id="PLW04382.1"/>
    </source>
</evidence>
<accession>A0A2N5RTW9</accession>
<dbReference type="AlphaFoldDB" id="A0A2N5RTW9"/>
<protein>
    <submittedName>
        <fullName evidence="2">Uncharacterized protein</fullName>
    </submittedName>
</protein>
<proteinExistence type="predicted"/>
<feature type="transmembrane region" description="Helical" evidence="1">
    <location>
        <begin position="21"/>
        <end position="40"/>
    </location>
</feature>
<keyword evidence="3" id="KW-1185">Reference proteome</keyword>
<dbReference type="Proteomes" id="UP000235388">
    <property type="component" value="Unassembled WGS sequence"/>
</dbReference>
<gene>
    <name evidence="2" type="ORF">PCANC_28684</name>
</gene>
<sequence length="76" mass="8565">AVRSASINLNQHQLAGLQQPFLFTILLILLSMLLLFYLPFLPPHLLPALLAIQDSLTSFCGAQRVWLKPWPKTVKV</sequence>
<evidence type="ECO:0000256" key="1">
    <source>
        <dbReference type="SAM" id="Phobius"/>
    </source>
</evidence>
<keyword evidence="1" id="KW-0812">Transmembrane</keyword>
<reference evidence="2 3" key="1">
    <citation type="submission" date="2017-11" db="EMBL/GenBank/DDBJ databases">
        <title>De novo assembly and phasing of dikaryotic genomes from two isolates of Puccinia coronata f. sp. avenae, the causal agent of oat crown rust.</title>
        <authorList>
            <person name="Miller M.E."/>
            <person name="Zhang Y."/>
            <person name="Omidvar V."/>
            <person name="Sperschneider J."/>
            <person name="Schwessinger B."/>
            <person name="Raley C."/>
            <person name="Palmer J.M."/>
            <person name="Garnica D."/>
            <person name="Upadhyaya N."/>
            <person name="Rathjen J."/>
            <person name="Taylor J.M."/>
            <person name="Park R.F."/>
            <person name="Dodds P.N."/>
            <person name="Hirsch C.D."/>
            <person name="Kianian S.F."/>
            <person name="Figueroa M."/>
        </authorList>
    </citation>
    <scope>NUCLEOTIDE SEQUENCE [LARGE SCALE GENOMIC DNA]</scope>
    <source>
        <strain evidence="2">12NC29</strain>
    </source>
</reference>